<evidence type="ECO:0000313" key="2">
    <source>
        <dbReference type="Proteomes" id="UP000422989"/>
    </source>
</evidence>
<dbReference type="RefSeq" id="WP_156241365.1">
    <property type="nucleotide sequence ID" value="NZ_BAAAZL010000002.1"/>
</dbReference>
<dbReference type="EMBL" id="CP032550">
    <property type="protein sequence ID" value="QGU26914.1"/>
    <property type="molecule type" value="Genomic_DNA"/>
</dbReference>
<gene>
    <name evidence="1" type="ORF">D7D94_03970</name>
</gene>
<protein>
    <submittedName>
        <fullName evidence="1">Uncharacterized protein</fullName>
    </submittedName>
</protein>
<name>A0A6I6DY58_9MICO</name>
<dbReference type="KEGG" id="moj:D7D94_03970"/>
<proteinExistence type="predicted"/>
<accession>A0A6I6DY58</accession>
<dbReference type="AlphaFoldDB" id="A0A6I6DY58"/>
<keyword evidence="2" id="KW-1185">Reference proteome</keyword>
<dbReference type="Proteomes" id="UP000422989">
    <property type="component" value="Chromosome"/>
</dbReference>
<evidence type="ECO:0000313" key="1">
    <source>
        <dbReference type="EMBL" id="QGU26914.1"/>
    </source>
</evidence>
<dbReference type="OrthoDB" id="5121327at2"/>
<organism evidence="1 2">
    <name type="scientific">Microbacterium oryzae</name>
    <dbReference type="NCBI Taxonomy" id="743009"/>
    <lineage>
        <taxon>Bacteria</taxon>
        <taxon>Bacillati</taxon>
        <taxon>Actinomycetota</taxon>
        <taxon>Actinomycetes</taxon>
        <taxon>Micrococcales</taxon>
        <taxon>Microbacteriaceae</taxon>
        <taxon>Microbacterium</taxon>
    </lineage>
</organism>
<sequence>MKKLLWFLLGLVGGLVVGHLLNKDPRGHELLASIDRRIDEFADRMSDAYYAEAARHDGDEPA</sequence>
<reference evidence="1 2" key="1">
    <citation type="submission" date="2018-09" db="EMBL/GenBank/DDBJ databases">
        <title>Whole genome sequencing of Microbacterium oryzae strain MB-10T.</title>
        <authorList>
            <person name="Das S.K."/>
        </authorList>
    </citation>
    <scope>NUCLEOTIDE SEQUENCE [LARGE SCALE GENOMIC DNA]</scope>
    <source>
        <strain evidence="1 2">MB-10</strain>
    </source>
</reference>